<comment type="function">
    <text evidence="8">Small subunit of the glutamine-dependent carbamoyl phosphate synthetase (CPSase). CPSase catalyzes the formation of carbamoyl phosphate from the ammonia moiety of glutamine, carbonate, and phosphate donated by ATP, constituting the first step of 2 biosynthetic pathways, one leading to arginine and/or urea and the other to pyrimidine nucleotides. The small subunit (glutamine amidotransferase) binds and cleaves glutamine to supply the large subunit with the substrate ammonia.</text>
</comment>
<dbReference type="SMART" id="SM01097">
    <property type="entry name" value="CPSase_sm_chain"/>
    <property type="match status" value="1"/>
</dbReference>
<reference evidence="10 11" key="1">
    <citation type="submission" date="2024-08" db="EMBL/GenBank/DDBJ databases">
        <title>Draft Genome Sequence of Legionella lytica strain DSB2004, Isolated From a Fire Sprinkler System.</title>
        <authorList>
            <person name="Everhart A.D."/>
            <person name="Kidane D.T."/>
            <person name="Farone A.L."/>
            <person name="Farone M.B."/>
        </authorList>
    </citation>
    <scope>NUCLEOTIDE SEQUENCE [LARGE SCALE GENOMIC DNA]</scope>
    <source>
        <strain evidence="10 11">DSB2004</strain>
    </source>
</reference>
<dbReference type="InterPro" id="IPR036480">
    <property type="entry name" value="CarbP_synth_ssu_N_sf"/>
</dbReference>
<comment type="catalytic activity">
    <reaction evidence="8">
        <text>L-glutamine + H2O = L-glutamate + NH4(+)</text>
        <dbReference type="Rhea" id="RHEA:15889"/>
        <dbReference type="ChEBI" id="CHEBI:15377"/>
        <dbReference type="ChEBI" id="CHEBI:28938"/>
        <dbReference type="ChEBI" id="CHEBI:29985"/>
        <dbReference type="ChEBI" id="CHEBI:58359"/>
    </reaction>
</comment>
<dbReference type="PANTHER" id="PTHR43418">
    <property type="entry name" value="MULTIFUNCTIONAL TRYPTOPHAN BIOSYNTHESIS PROTEIN-RELATED"/>
    <property type="match status" value="1"/>
</dbReference>
<accession>A0ABW8D7X3</accession>
<dbReference type="InterPro" id="IPR029062">
    <property type="entry name" value="Class_I_gatase-like"/>
</dbReference>
<evidence type="ECO:0000256" key="1">
    <source>
        <dbReference type="ARBA" id="ARBA00005077"/>
    </source>
</evidence>
<dbReference type="GO" id="GO:0004088">
    <property type="term" value="F:carbamoyl-phosphate synthase (glutamine-hydrolyzing) activity"/>
    <property type="evidence" value="ECO:0007669"/>
    <property type="project" value="UniProtKB-EC"/>
</dbReference>
<dbReference type="InterPro" id="IPR017926">
    <property type="entry name" value="GATASE"/>
</dbReference>
<evidence type="ECO:0000256" key="4">
    <source>
        <dbReference type="ARBA" id="ARBA00022741"/>
    </source>
</evidence>
<feature type="binding site" evidence="8">
    <location>
        <position position="306"/>
    </location>
    <ligand>
        <name>L-glutamine</name>
        <dbReference type="ChEBI" id="CHEBI:58359"/>
    </ligand>
</feature>
<dbReference type="Gene3D" id="3.40.50.880">
    <property type="match status" value="1"/>
</dbReference>
<feature type="binding site" evidence="8">
    <location>
        <position position="235"/>
    </location>
    <ligand>
        <name>L-glutamine</name>
        <dbReference type="ChEBI" id="CHEBI:58359"/>
    </ligand>
</feature>
<feature type="region of interest" description="CPSase" evidence="8">
    <location>
        <begin position="1"/>
        <end position="186"/>
    </location>
</feature>
<keyword evidence="5 8" id="KW-0067">ATP-binding</keyword>
<dbReference type="CDD" id="cd01744">
    <property type="entry name" value="GATase1_CPSase"/>
    <property type="match status" value="1"/>
</dbReference>
<name>A0ABW8D7X3_9GAMM</name>
<evidence type="ECO:0000256" key="7">
    <source>
        <dbReference type="ARBA" id="ARBA00048816"/>
    </source>
</evidence>
<dbReference type="PRINTS" id="PR00097">
    <property type="entry name" value="ANTSNTHASEII"/>
</dbReference>
<dbReference type="InterPro" id="IPR002474">
    <property type="entry name" value="CarbamoylP_synth_ssu_N"/>
</dbReference>
<organism evidence="10 11">
    <name type="scientific">Legionella lytica</name>
    <dbReference type="NCBI Taxonomy" id="96232"/>
    <lineage>
        <taxon>Bacteria</taxon>
        <taxon>Pseudomonadati</taxon>
        <taxon>Pseudomonadota</taxon>
        <taxon>Gammaproteobacteria</taxon>
        <taxon>Legionellales</taxon>
        <taxon>Legionellaceae</taxon>
        <taxon>Legionella</taxon>
    </lineage>
</organism>
<dbReference type="InterPro" id="IPR050472">
    <property type="entry name" value="Anth_synth/Amidotransfase"/>
</dbReference>
<dbReference type="SUPFAM" id="SSF52021">
    <property type="entry name" value="Carbamoyl phosphate synthetase, small subunit N-terminal domain"/>
    <property type="match status" value="1"/>
</dbReference>
<feature type="active site" evidence="8">
    <location>
        <position position="350"/>
    </location>
</feature>
<dbReference type="PANTHER" id="PTHR43418:SF7">
    <property type="entry name" value="CARBAMOYL-PHOSPHATE SYNTHASE SMALL CHAIN"/>
    <property type="match status" value="1"/>
</dbReference>
<dbReference type="PRINTS" id="PR00096">
    <property type="entry name" value="GATASE"/>
</dbReference>
<feature type="active site" description="Nucleophile" evidence="8">
    <location>
        <position position="263"/>
    </location>
</feature>
<keyword evidence="8" id="KW-0055">Arginine biosynthesis</keyword>
<dbReference type="Pfam" id="PF00117">
    <property type="entry name" value="GATase"/>
    <property type="match status" value="1"/>
</dbReference>
<comment type="similarity">
    <text evidence="2 8">Belongs to the CarA family.</text>
</comment>
<gene>
    <name evidence="8 10" type="primary">carA</name>
    <name evidence="10" type="ORF">ACD661_06970</name>
</gene>
<dbReference type="SUPFAM" id="SSF52317">
    <property type="entry name" value="Class I glutamine amidotransferase-like"/>
    <property type="match status" value="1"/>
</dbReference>
<dbReference type="EC" id="6.3.5.5" evidence="8"/>
<sequence>MMNQPAILVLAEGSVYEGISVGASGDCVGELVFNTSLTGYQEMLSDPSYARQIITLTSAHVGNTGCTYEDMESNSVWAAGLVMRNYSATYSNYRAEQSLAEWLKKHGVVAIAEIDTRDLTLRLREHGAIGACISTDVSNPEHALAKAKSFAGLQGMDLALEVSRKTTERWHEGRGEWGPASRPQQYHVVAYDFGVKHNILRILYDKGCHLTIVPAQTSAEEVLAMEPDGILLSNGPGDPEACDYAIKATQAFLKQGIPVFGICLGFQILALACGGETKKMKFGHHGANHPVIETEGSQRVFITSQNHGFTVDENSLPECLAVTHRSLFDGTLQGIRHKEKPALGFQGHPEASPGPHDIEVIFNEFIKLMG</sequence>
<evidence type="ECO:0000256" key="6">
    <source>
        <dbReference type="ARBA" id="ARBA00022962"/>
    </source>
</evidence>
<feature type="binding site" evidence="8">
    <location>
        <position position="267"/>
    </location>
    <ligand>
        <name>L-glutamine</name>
        <dbReference type="ChEBI" id="CHEBI:58359"/>
    </ligand>
</feature>
<dbReference type="InterPro" id="IPR035686">
    <property type="entry name" value="CPSase_GATase1"/>
</dbReference>
<keyword evidence="6 8" id="KW-0315">Glutamine amidotransferase</keyword>
<dbReference type="NCBIfam" id="TIGR01368">
    <property type="entry name" value="CPSaseIIsmall"/>
    <property type="match status" value="1"/>
</dbReference>
<keyword evidence="4 8" id="KW-0547">Nucleotide-binding</keyword>
<dbReference type="EMBL" id="JBGORX010000001">
    <property type="protein sequence ID" value="MFJ1268292.1"/>
    <property type="molecule type" value="Genomic_DNA"/>
</dbReference>
<dbReference type="Pfam" id="PF00988">
    <property type="entry name" value="CPSase_sm_chain"/>
    <property type="match status" value="1"/>
</dbReference>
<dbReference type="NCBIfam" id="NF009475">
    <property type="entry name" value="PRK12838.1"/>
    <property type="match status" value="1"/>
</dbReference>
<protein>
    <recommendedName>
        <fullName evidence="8">Carbamoyl phosphate synthase small chain</fullName>
        <ecNumber evidence="8">6.3.5.5</ecNumber>
    </recommendedName>
    <alternativeName>
        <fullName evidence="8">Carbamoyl phosphate synthetase glutamine chain</fullName>
    </alternativeName>
</protein>
<keyword evidence="8" id="KW-0028">Amino-acid biosynthesis</keyword>
<comment type="caution">
    <text evidence="10">The sequence shown here is derived from an EMBL/GenBank/DDBJ whole genome shotgun (WGS) entry which is preliminary data.</text>
</comment>
<comment type="catalytic activity">
    <reaction evidence="7 8">
        <text>hydrogencarbonate + L-glutamine + 2 ATP + H2O = carbamoyl phosphate + L-glutamate + 2 ADP + phosphate + 2 H(+)</text>
        <dbReference type="Rhea" id="RHEA:18633"/>
        <dbReference type="ChEBI" id="CHEBI:15377"/>
        <dbReference type="ChEBI" id="CHEBI:15378"/>
        <dbReference type="ChEBI" id="CHEBI:17544"/>
        <dbReference type="ChEBI" id="CHEBI:29985"/>
        <dbReference type="ChEBI" id="CHEBI:30616"/>
        <dbReference type="ChEBI" id="CHEBI:43474"/>
        <dbReference type="ChEBI" id="CHEBI:58228"/>
        <dbReference type="ChEBI" id="CHEBI:58359"/>
        <dbReference type="ChEBI" id="CHEBI:456216"/>
        <dbReference type="EC" id="6.3.5.5"/>
    </reaction>
</comment>
<evidence type="ECO:0000313" key="10">
    <source>
        <dbReference type="EMBL" id="MFJ1268292.1"/>
    </source>
</evidence>
<evidence type="ECO:0000313" key="11">
    <source>
        <dbReference type="Proteomes" id="UP001615550"/>
    </source>
</evidence>
<dbReference type="InterPro" id="IPR006274">
    <property type="entry name" value="CarbamoylP_synth_ssu"/>
</dbReference>
<dbReference type="Proteomes" id="UP001615550">
    <property type="component" value="Unassembled WGS sequence"/>
</dbReference>
<feature type="binding site" evidence="8">
    <location>
        <position position="237"/>
    </location>
    <ligand>
        <name>L-glutamine</name>
        <dbReference type="ChEBI" id="CHEBI:58359"/>
    </ligand>
</feature>
<feature type="binding site" evidence="8">
    <location>
        <position position="264"/>
    </location>
    <ligand>
        <name>L-glutamine</name>
        <dbReference type="ChEBI" id="CHEBI:58359"/>
    </ligand>
</feature>
<dbReference type="PROSITE" id="PS51273">
    <property type="entry name" value="GATASE_TYPE_1"/>
    <property type="match status" value="1"/>
</dbReference>
<feature type="active site" evidence="8">
    <location>
        <position position="348"/>
    </location>
</feature>
<evidence type="ECO:0000259" key="9">
    <source>
        <dbReference type="SMART" id="SM01097"/>
    </source>
</evidence>
<comment type="pathway">
    <text evidence="8">Pyrimidine metabolism; UMP biosynthesis via de novo pathway; (S)-dihydroorotate from bicarbonate: step 1/3.</text>
</comment>
<feature type="binding site" evidence="8">
    <location>
        <position position="48"/>
    </location>
    <ligand>
        <name>L-glutamine</name>
        <dbReference type="ChEBI" id="CHEBI:58359"/>
    </ligand>
</feature>
<comment type="subunit">
    <text evidence="8">Composed of two chains; the small (or glutamine) chain promotes the hydrolysis of glutamine to ammonia, which is used by the large (or ammonia) chain to synthesize carbamoyl phosphate. Tetramer of heterodimers (alpha,beta)4.</text>
</comment>
<evidence type="ECO:0000256" key="3">
    <source>
        <dbReference type="ARBA" id="ARBA00022598"/>
    </source>
</evidence>
<evidence type="ECO:0000256" key="5">
    <source>
        <dbReference type="ARBA" id="ARBA00022840"/>
    </source>
</evidence>
<dbReference type="RefSeq" id="WP_400187105.1">
    <property type="nucleotide sequence ID" value="NZ_JBGORX010000001.1"/>
</dbReference>
<dbReference type="Gene3D" id="3.50.30.20">
    <property type="entry name" value="Carbamoyl-phosphate synthase small subunit, N-terminal domain"/>
    <property type="match status" value="1"/>
</dbReference>
<dbReference type="HAMAP" id="MF_01209">
    <property type="entry name" value="CPSase_S_chain"/>
    <property type="match status" value="1"/>
</dbReference>
<evidence type="ECO:0000256" key="2">
    <source>
        <dbReference type="ARBA" id="ARBA00007800"/>
    </source>
</evidence>
<keyword evidence="3 8" id="KW-0436">Ligase</keyword>
<proteinExistence type="inferred from homology"/>
<feature type="binding site" evidence="8">
    <location>
        <position position="309"/>
    </location>
    <ligand>
        <name>L-glutamine</name>
        <dbReference type="ChEBI" id="CHEBI:58359"/>
    </ligand>
</feature>
<keyword evidence="11" id="KW-1185">Reference proteome</keyword>
<evidence type="ECO:0000256" key="8">
    <source>
        <dbReference type="HAMAP-Rule" id="MF_01209"/>
    </source>
</evidence>
<keyword evidence="8" id="KW-0665">Pyrimidine biosynthesis</keyword>
<comment type="pathway">
    <text evidence="1 8">Amino-acid biosynthesis; L-arginine biosynthesis; carbamoyl phosphate from bicarbonate: step 1/1.</text>
</comment>
<feature type="binding site" evidence="8">
    <location>
        <position position="308"/>
    </location>
    <ligand>
        <name>L-glutamine</name>
        <dbReference type="ChEBI" id="CHEBI:58359"/>
    </ligand>
</feature>
<dbReference type="PRINTS" id="PR00099">
    <property type="entry name" value="CPSGATASE"/>
</dbReference>
<feature type="domain" description="Carbamoyl-phosphate synthase small subunit N-terminal" evidence="9">
    <location>
        <begin position="4"/>
        <end position="134"/>
    </location>
</feature>